<name>A0A1B2RYN0_9CHLO</name>
<dbReference type="SUPFAM" id="SSF57829">
    <property type="entry name" value="Zn-binding ribosomal proteins"/>
    <property type="match status" value="1"/>
</dbReference>
<dbReference type="InterPro" id="IPR044958">
    <property type="entry name" value="Ribosomal_bL32_plant/cyanobact"/>
</dbReference>
<geneLocation type="chloroplast" evidence="7"/>
<feature type="region of interest" description="Disordered" evidence="6">
    <location>
        <begin position="58"/>
        <end position="81"/>
    </location>
</feature>
<dbReference type="GO" id="GO:0009507">
    <property type="term" value="C:chloroplast"/>
    <property type="evidence" value="ECO:0007669"/>
    <property type="project" value="UniProtKB-SubCell"/>
</dbReference>
<evidence type="ECO:0000256" key="3">
    <source>
        <dbReference type="ARBA" id="ARBA00023274"/>
    </source>
</evidence>
<dbReference type="PANTHER" id="PTHR36083:SF1">
    <property type="entry name" value="LARGE RIBOSOMAL SUBUNIT PROTEIN BL32C"/>
    <property type="match status" value="1"/>
</dbReference>
<proteinExistence type="inferred from homology"/>
<feature type="compositionally biased region" description="Basic and acidic residues" evidence="6">
    <location>
        <begin position="58"/>
        <end position="67"/>
    </location>
</feature>
<dbReference type="GO" id="GO:0015934">
    <property type="term" value="C:large ribosomal subunit"/>
    <property type="evidence" value="ECO:0007669"/>
    <property type="project" value="InterPro"/>
</dbReference>
<evidence type="ECO:0000256" key="2">
    <source>
        <dbReference type="ARBA" id="ARBA00022980"/>
    </source>
</evidence>
<reference evidence="7" key="1">
    <citation type="journal article" date="2016" name="Genome Biol. Evol.">
        <title>Mitochondrion-to-Chloroplast DNA Transfers and Intragenomic Proliferation of Chloroplast Group II Introns in Gloeotilopsis Green Algae (Ulotrichales, Ulvophyceae).</title>
        <authorList>
            <person name="Turmel M."/>
            <person name="Otis C."/>
            <person name="Lemieux C."/>
        </authorList>
    </citation>
    <scope>NUCLEOTIDE SEQUENCE</scope>
</reference>
<dbReference type="AlphaFoldDB" id="A0A1B2RYN0"/>
<dbReference type="HAMAP" id="MF_00340">
    <property type="entry name" value="Ribosomal_bL32"/>
    <property type="match status" value="1"/>
</dbReference>
<gene>
    <name evidence="5 7" type="primary">rpl32</name>
</gene>
<dbReference type="Pfam" id="PF01783">
    <property type="entry name" value="Ribosomal_L32p"/>
    <property type="match status" value="1"/>
</dbReference>
<evidence type="ECO:0000313" key="7">
    <source>
        <dbReference type="EMBL" id="AOC61442.1"/>
    </source>
</evidence>
<dbReference type="PANTHER" id="PTHR36083">
    <property type="entry name" value="50S RIBOSOMAL PROTEIN L32, CHLOROPLASTIC"/>
    <property type="match status" value="1"/>
</dbReference>
<comment type="subcellular location">
    <subcellularLocation>
        <location evidence="5">Plastid</location>
        <location evidence="5">Chloroplast</location>
    </subcellularLocation>
</comment>
<evidence type="ECO:0000256" key="4">
    <source>
        <dbReference type="ARBA" id="ARBA00035280"/>
    </source>
</evidence>
<dbReference type="InterPro" id="IPR002677">
    <property type="entry name" value="Ribosomal_bL32"/>
</dbReference>
<accession>A0A1B2RYN0</accession>
<evidence type="ECO:0000256" key="5">
    <source>
        <dbReference type="HAMAP-Rule" id="MF_00340"/>
    </source>
</evidence>
<sequence>MAVPKKRTSKSKKNLRKTVWKKKAFKSAIQSYFIANSIFKKENFKEKNPAVNLKLKMSNDENTELKSTENLNNKNGEESTK</sequence>
<keyword evidence="2 5" id="KW-0689">Ribosomal protein</keyword>
<dbReference type="EMBL" id="KX306821">
    <property type="protein sequence ID" value="AOC61442.1"/>
    <property type="molecule type" value="Genomic_DNA"/>
</dbReference>
<dbReference type="GO" id="GO:0003735">
    <property type="term" value="F:structural constituent of ribosome"/>
    <property type="evidence" value="ECO:0007669"/>
    <property type="project" value="InterPro"/>
</dbReference>
<protein>
    <recommendedName>
        <fullName evidence="4 5">Large ribosomal subunit protein bL32c</fullName>
    </recommendedName>
</protein>
<comment type="similarity">
    <text evidence="1 5">Belongs to the bacterial ribosomal protein bL32 family.</text>
</comment>
<keyword evidence="3 5" id="KW-0687">Ribonucleoprotein</keyword>
<evidence type="ECO:0000256" key="1">
    <source>
        <dbReference type="ARBA" id="ARBA00008560"/>
    </source>
</evidence>
<dbReference type="GO" id="GO:0006412">
    <property type="term" value="P:translation"/>
    <property type="evidence" value="ECO:0007669"/>
    <property type="project" value="UniProtKB-UniRule"/>
</dbReference>
<keyword evidence="7" id="KW-0150">Chloroplast</keyword>
<evidence type="ECO:0000256" key="6">
    <source>
        <dbReference type="SAM" id="MobiDB-lite"/>
    </source>
</evidence>
<keyword evidence="7" id="KW-0934">Plastid</keyword>
<dbReference type="InterPro" id="IPR011332">
    <property type="entry name" value="Ribosomal_zn-bd"/>
</dbReference>
<organism evidence="7">
    <name type="scientific">Rhexinema sarcinoideum</name>
    <dbReference type="NCBI Taxonomy" id="43261"/>
    <lineage>
        <taxon>Eukaryota</taxon>
        <taxon>Viridiplantae</taxon>
        <taxon>Chlorophyta</taxon>
        <taxon>core chlorophytes</taxon>
        <taxon>Ulvophyceae</taxon>
        <taxon>OUU clade</taxon>
        <taxon>Ulotrichales</taxon>
        <taxon>Helicodictyaceae</taxon>
        <taxon>Rhexinema</taxon>
    </lineage>
</organism>